<dbReference type="Proteomes" id="UP001165378">
    <property type="component" value="Unassembled WGS sequence"/>
</dbReference>
<comment type="caution">
    <text evidence="1">The sequence shown here is derived from an EMBL/GenBank/DDBJ whole genome shotgun (WGS) entry which is preliminary data.</text>
</comment>
<gene>
    <name evidence="1" type="ORF">LZ495_21755</name>
</gene>
<evidence type="ECO:0000313" key="1">
    <source>
        <dbReference type="EMBL" id="MCF2529828.1"/>
    </source>
</evidence>
<accession>A0AA41U0H8</accession>
<reference evidence="1" key="1">
    <citation type="submission" date="2022-01" db="EMBL/GenBank/DDBJ databases">
        <title>Genome-Based Taxonomic Classification of the Phylum Actinobacteria.</title>
        <authorList>
            <person name="Gao Y."/>
        </authorList>
    </citation>
    <scope>NUCLEOTIDE SEQUENCE</scope>
    <source>
        <strain evidence="1">KLBMP 8922</strain>
    </source>
</reference>
<proteinExistence type="predicted"/>
<dbReference type="EMBL" id="JAKFHA010000013">
    <property type="protein sequence ID" value="MCF2529828.1"/>
    <property type="molecule type" value="Genomic_DNA"/>
</dbReference>
<name>A0AA41U0H8_9ACTN</name>
<dbReference type="AlphaFoldDB" id="A0AA41U0H8"/>
<sequence>MKQSGTFLTGPYAAWRIDAEQDADGNVIAVVAGAGEDGRTRSADFWFASFADMHEAFAEQRAQIAWDIQSLLWHRPEGLDAPAVSWDPLVEDDALLEAQILCVQADLVVGTVGILLEFRTALQYRTGNTALIVVRRAESLQYAMPAPSERPYARVVMGSGIQGPKQAGEPFSLHLSCSPGPDVHVTGRSVEFYLLEVPGLGGTPPDYADGARFRAGLPGWGSSASVLAKSEIGPAAG</sequence>
<keyword evidence="2" id="KW-1185">Reference proteome</keyword>
<protein>
    <submittedName>
        <fullName evidence="1">Uncharacterized protein</fullName>
    </submittedName>
</protein>
<evidence type="ECO:0000313" key="2">
    <source>
        <dbReference type="Proteomes" id="UP001165378"/>
    </source>
</evidence>
<dbReference type="RefSeq" id="WP_235054432.1">
    <property type="nucleotide sequence ID" value="NZ_JAKFHA010000013.1"/>
</dbReference>
<organism evidence="1 2">
    <name type="scientific">Yinghuangia soli</name>
    <dbReference type="NCBI Taxonomy" id="2908204"/>
    <lineage>
        <taxon>Bacteria</taxon>
        <taxon>Bacillati</taxon>
        <taxon>Actinomycetota</taxon>
        <taxon>Actinomycetes</taxon>
        <taxon>Kitasatosporales</taxon>
        <taxon>Streptomycetaceae</taxon>
        <taxon>Yinghuangia</taxon>
    </lineage>
</organism>